<evidence type="ECO:0000256" key="1">
    <source>
        <dbReference type="ARBA" id="ARBA00001164"/>
    </source>
</evidence>
<evidence type="ECO:0000256" key="9">
    <source>
        <dbReference type="HAMAP-Rule" id="MF_00135"/>
    </source>
</evidence>
<keyword evidence="7 9" id="KW-0057">Aromatic amino acid biosynthesis</keyword>
<sequence>MKIKVCGMKYEGNIAELATLQPDLMGFIFYPKSKRFVGLDFEQKHLHSLNRSIEKVAVFVNALQHEVSEFSKMYGIRTVQLHGNETPQMCEALKKEGFSVIKAFGVDDQFDFANLEPYINGVDYFLFDTKTAAYGGSGKTFDWQILNNYSLAIPFFLSGGLSNENLQAVKKIKHPRLYAVDLNSKFETEPGIKNIESLQEAFKLIRTENEEQ</sequence>
<comment type="catalytic activity">
    <reaction evidence="1 9">
        <text>N-(5-phospho-beta-D-ribosyl)anthranilate = 1-(2-carboxyphenylamino)-1-deoxy-D-ribulose 5-phosphate</text>
        <dbReference type="Rhea" id="RHEA:21540"/>
        <dbReference type="ChEBI" id="CHEBI:18277"/>
        <dbReference type="ChEBI" id="CHEBI:58613"/>
        <dbReference type="EC" id="5.3.1.24"/>
    </reaction>
</comment>
<dbReference type="Proteomes" id="UP001597118">
    <property type="component" value="Unassembled WGS sequence"/>
</dbReference>
<evidence type="ECO:0000256" key="2">
    <source>
        <dbReference type="ARBA" id="ARBA00004664"/>
    </source>
</evidence>
<comment type="pathway">
    <text evidence="2 9">Amino-acid biosynthesis; L-tryptophan biosynthesis; L-tryptophan from chorismate: step 3/5.</text>
</comment>
<evidence type="ECO:0000256" key="4">
    <source>
        <dbReference type="ARBA" id="ARBA00022272"/>
    </source>
</evidence>
<protein>
    <recommendedName>
        <fullName evidence="4 9">N-(5'-phosphoribosyl)anthranilate isomerase</fullName>
        <shortName evidence="9">PRAI</shortName>
        <ecNumber evidence="3 9">5.3.1.24</ecNumber>
    </recommendedName>
</protein>
<evidence type="ECO:0000256" key="7">
    <source>
        <dbReference type="ARBA" id="ARBA00023141"/>
    </source>
</evidence>
<dbReference type="PANTHER" id="PTHR42894:SF1">
    <property type="entry name" value="N-(5'-PHOSPHORIBOSYL)ANTHRANILATE ISOMERASE"/>
    <property type="match status" value="1"/>
</dbReference>
<evidence type="ECO:0000256" key="6">
    <source>
        <dbReference type="ARBA" id="ARBA00022822"/>
    </source>
</evidence>
<keyword evidence="6 9" id="KW-0822">Tryptophan biosynthesis</keyword>
<dbReference type="InterPro" id="IPR013785">
    <property type="entry name" value="Aldolase_TIM"/>
</dbReference>
<dbReference type="CDD" id="cd00405">
    <property type="entry name" value="PRAI"/>
    <property type="match status" value="1"/>
</dbReference>
<keyword evidence="8 9" id="KW-0413">Isomerase</keyword>
<organism evidence="11 12">
    <name type="scientific">Pseudopedobacter beijingensis</name>
    <dbReference type="NCBI Taxonomy" id="1207056"/>
    <lineage>
        <taxon>Bacteria</taxon>
        <taxon>Pseudomonadati</taxon>
        <taxon>Bacteroidota</taxon>
        <taxon>Sphingobacteriia</taxon>
        <taxon>Sphingobacteriales</taxon>
        <taxon>Sphingobacteriaceae</taxon>
        <taxon>Pseudopedobacter</taxon>
    </lineage>
</organism>
<evidence type="ECO:0000313" key="12">
    <source>
        <dbReference type="Proteomes" id="UP001597118"/>
    </source>
</evidence>
<dbReference type="SUPFAM" id="SSF51366">
    <property type="entry name" value="Ribulose-phoshate binding barrel"/>
    <property type="match status" value="1"/>
</dbReference>
<evidence type="ECO:0000256" key="5">
    <source>
        <dbReference type="ARBA" id="ARBA00022605"/>
    </source>
</evidence>
<dbReference type="HAMAP" id="MF_00135">
    <property type="entry name" value="PRAI"/>
    <property type="match status" value="1"/>
</dbReference>
<dbReference type="InterPro" id="IPR044643">
    <property type="entry name" value="TrpF_fam"/>
</dbReference>
<accession>A0ABW4IF28</accession>
<dbReference type="PANTHER" id="PTHR42894">
    <property type="entry name" value="N-(5'-PHOSPHORIBOSYL)ANTHRANILATE ISOMERASE"/>
    <property type="match status" value="1"/>
</dbReference>
<proteinExistence type="inferred from homology"/>
<keyword evidence="12" id="KW-1185">Reference proteome</keyword>
<dbReference type="RefSeq" id="WP_379663744.1">
    <property type="nucleotide sequence ID" value="NZ_JBHUDG010000046.1"/>
</dbReference>
<dbReference type="EMBL" id="JBHUDG010000046">
    <property type="protein sequence ID" value="MFD1631376.1"/>
    <property type="molecule type" value="Genomic_DNA"/>
</dbReference>
<evidence type="ECO:0000259" key="10">
    <source>
        <dbReference type="Pfam" id="PF00697"/>
    </source>
</evidence>
<comment type="similarity">
    <text evidence="9">Belongs to the TrpF family.</text>
</comment>
<dbReference type="Pfam" id="PF00697">
    <property type="entry name" value="PRAI"/>
    <property type="match status" value="1"/>
</dbReference>
<dbReference type="InterPro" id="IPR001240">
    <property type="entry name" value="PRAI_dom"/>
</dbReference>
<dbReference type="InterPro" id="IPR011060">
    <property type="entry name" value="RibuloseP-bd_barrel"/>
</dbReference>
<evidence type="ECO:0000256" key="3">
    <source>
        <dbReference type="ARBA" id="ARBA00012572"/>
    </source>
</evidence>
<gene>
    <name evidence="9" type="primary">trpF</name>
    <name evidence="11" type="ORF">ACFSAH_15980</name>
</gene>
<dbReference type="GO" id="GO:0016853">
    <property type="term" value="F:isomerase activity"/>
    <property type="evidence" value="ECO:0007669"/>
    <property type="project" value="UniProtKB-KW"/>
</dbReference>
<feature type="domain" description="N-(5'phosphoribosyl) anthranilate isomerase (PRAI)" evidence="10">
    <location>
        <begin position="4"/>
        <end position="202"/>
    </location>
</feature>
<dbReference type="EC" id="5.3.1.24" evidence="3 9"/>
<reference evidence="12" key="1">
    <citation type="journal article" date="2019" name="Int. J. Syst. Evol. Microbiol.">
        <title>The Global Catalogue of Microorganisms (GCM) 10K type strain sequencing project: providing services to taxonomists for standard genome sequencing and annotation.</title>
        <authorList>
            <consortium name="The Broad Institute Genomics Platform"/>
            <consortium name="The Broad Institute Genome Sequencing Center for Infectious Disease"/>
            <person name="Wu L."/>
            <person name="Ma J."/>
        </authorList>
    </citation>
    <scope>NUCLEOTIDE SEQUENCE [LARGE SCALE GENOMIC DNA]</scope>
    <source>
        <strain evidence="12">CCUG 53762</strain>
    </source>
</reference>
<dbReference type="Gene3D" id="3.20.20.70">
    <property type="entry name" value="Aldolase class I"/>
    <property type="match status" value="1"/>
</dbReference>
<evidence type="ECO:0000256" key="8">
    <source>
        <dbReference type="ARBA" id="ARBA00023235"/>
    </source>
</evidence>
<evidence type="ECO:0000313" key="11">
    <source>
        <dbReference type="EMBL" id="MFD1631376.1"/>
    </source>
</evidence>
<comment type="caution">
    <text evidence="11">The sequence shown here is derived from an EMBL/GenBank/DDBJ whole genome shotgun (WGS) entry which is preliminary data.</text>
</comment>
<name>A0ABW4IF28_9SPHI</name>
<keyword evidence="5 9" id="KW-0028">Amino-acid biosynthesis</keyword>